<dbReference type="InParanoid" id="F4RPP6"/>
<proteinExistence type="predicted"/>
<evidence type="ECO:0000313" key="2">
    <source>
        <dbReference type="Proteomes" id="UP000001072"/>
    </source>
</evidence>
<reference evidence="2" key="1">
    <citation type="journal article" date="2011" name="Proc. Natl. Acad. Sci. U.S.A.">
        <title>Obligate biotrophy features unraveled by the genomic analysis of rust fungi.</title>
        <authorList>
            <person name="Duplessis S."/>
            <person name="Cuomo C.A."/>
            <person name="Lin Y.-C."/>
            <person name="Aerts A."/>
            <person name="Tisserant E."/>
            <person name="Veneault-Fourrey C."/>
            <person name="Joly D.L."/>
            <person name="Hacquard S."/>
            <person name="Amselem J."/>
            <person name="Cantarel B.L."/>
            <person name="Chiu R."/>
            <person name="Coutinho P.M."/>
            <person name="Feau N."/>
            <person name="Field M."/>
            <person name="Frey P."/>
            <person name="Gelhaye E."/>
            <person name="Goldberg J."/>
            <person name="Grabherr M.G."/>
            <person name="Kodira C.D."/>
            <person name="Kohler A."/>
            <person name="Kuees U."/>
            <person name="Lindquist E.A."/>
            <person name="Lucas S.M."/>
            <person name="Mago R."/>
            <person name="Mauceli E."/>
            <person name="Morin E."/>
            <person name="Murat C."/>
            <person name="Pangilinan J.L."/>
            <person name="Park R."/>
            <person name="Pearson M."/>
            <person name="Quesneville H."/>
            <person name="Rouhier N."/>
            <person name="Sakthikumar S."/>
            <person name="Salamov A.A."/>
            <person name="Schmutz J."/>
            <person name="Selles B."/>
            <person name="Shapiro H."/>
            <person name="Tanguay P."/>
            <person name="Tuskan G.A."/>
            <person name="Henrissat B."/>
            <person name="Van de Peer Y."/>
            <person name="Rouze P."/>
            <person name="Ellis J.G."/>
            <person name="Dodds P.N."/>
            <person name="Schein J.E."/>
            <person name="Zhong S."/>
            <person name="Hamelin R.C."/>
            <person name="Grigoriev I.V."/>
            <person name="Szabo L.J."/>
            <person name="Martin F."/>
        </authorList>
    </citation>
    <scope>NUCLEOTIDE SEQUENCE [LARGE SCALE GENOMIC DNA]</scope>
    <source>
        <strain evidence="2">98AG31 / pathotype 3-4-7</strain>
    </source>
</reference>
<dbReference type="HOGENOM" id="CLU_744109_0_0_1"/>
<accession>F4RPP6</accession>
<evidence type="ECO:0000313" key="1">
    <source>
        <dbReference type="EMBL" id="EGG05696.1"/>
    </source>
</evidence>
<name>F4RPP6_MELLP</name>
<sequence length="372" mass="41474">MRQELEGPGKEVNVGVWGGASCSDMMLMVGPRIAKITEVVHSGYMCNDCAFKRVQEDPFIVPPELQVVSWLQTQPNKMLIESDTEAPWKQPDVFNITLLNNVLPDAKAKEVYCTTCVQNVLTIFYAPTTYWVDQDVRIIVAAITYARMDNQHIPVLYTMPAATFPNPLIQNSLKAAHHFHTLQEDNDQTATLDMCTEDQLITQFEKLTSNLGTGTLALNILGPLVASLVYGIKGLLVYPNDVKRFGIVKLAHFFALVDHIHTQQPIEEPVWNNTQNLILDTIEAMSLPQGFEAAREAVNSGNCDGDWHHQDLSKVELAVTIERDLVNFCESRSLFEAGNAFSGFPLPDIPAGQGLPKCSKKTSKRQCNSWNQ</sequence>
<dbReference type="Proteomes" id="UP000001072">
    <property type="component" value="Unassembled WGS sequence"/>
</dbReference>
<organism evidence="2">
    <name type="scientific">Melampsora larici-populina (strain 98AG31 / pathotype 3-4-7)</name>
    <name type="common">Poplar leaf rust fungus</name>
    <dbReference type="NCBI Taxonomy" id="747676"/>
    <lineage>
        <taxon>Eukaryota</taxon>
        <taxon>Fungi</taxon>
        <taxon>Dikarya</taxon>
        <taxon>Basidiomycota</taxon>
        <taxon>Pucciniomycotina</taxon>
        <taxon>Pucciniomycetes</taxon>
        <taxon>Pucciniales</taxon>
        <taxon>Melampsoraceae</taxon>
        <taxon>Melampsora</taxon>
    </lineage>
</organism>
<dbReference type="PROSITE" id="PS51257">
    <property type="entry name" value="PROKAR_LIPOPROTEIN"/>
    <property type="match status" value="1"/>
</dbReference>
<dbReference type="GeneID" id="18930182"/>
<dbReference type="RefSeq" id="XP_007411185.1">
    <property type="nucleotide sequence ID" value="XM_007411123.1"/>
</dbReference>
<protein>
    <submittedName>
        <fullName evidence="1">Uncharacterized protein</fullName>
    </submittedName>
</protein>
<dbReference type="AlphaFoldDB" id="F4RPP6"/>
<gene>
    <name evidence="1" type="ORF">MELLADRAFT_63975</name>
</gene>
<keyword evidence="2" id="KW-1185">Reference proteome</keyword>
<dbReference type="KEGG" id="mlr:MELLADRAFT_63975"/>
<dbReference type="EMBL" id="GL883112">
    <property type="protein sequence ID" value="EGG05696.1"/>
    <property type="molecule type" value="Genomic_DNA"/>
</dbReference>
<dbReference type="VEuPathDB" id="FungiDB:MELLADRAFT_63975"/>